<comment type="similarity">
    <text evidence="1">Belongs to the sulfur carrier protein TusA family.</text>
</comment>
<evidence type="ECO:0000256" key="1">
    <source>
        <dbReference type="ARBA" id="ARBA00008984"/>
    </source>
</evidence>
<sequence length="85" mass="9314">MTDDAPQILDVTGYRCPLPVIRMEAALRRLTPGTALLVRADDPIAALDIPHFCQEARHQSVRQPDEGPADRPVCVFLVTRGPNPA</sequence>
<reference evidence="3 4" key="1">
    <citation type="submission" date="2024-09" db="EMBL/GenBank/DDBJ databases">
        <authorList>
            <person name="Zhang Z.-H."/>
        </authorList>
    </citation>
    <scope>NUCLEOTIDE SEQUENCE [LARGE SCALE GENOMIC DNA]</scope>
    <source>
        <strain evidence="3 4">HHTR114</strain>
    </source>
</reference>
<dbReference type="Pfam" id="PF01206">
    <property type="entry name" value="TusA"/>
    <property type="match status" value="1"/>
</dbReference>
<dbReference type="SUPFAM" id="SSF64307">
    <property type="entry name" value="SirA-like"/>
    <property type="match status" value="1"/>
</dbReference>
<dbReference type="Gene3D" id="3.30.110.40">
    <property type="entry name" value="TusA-like domain"/>
    <property type="match status" value="1"/>
</dbReference>
<accession>A0ABW1KW12</accession>
<name>A0ABW1KW12_9PROT</name>
<evidence type="ECO:0000313" key="4">
    <source>
        <dbReference type="Proteomes" id="UP001596116"/>
    </source>
</evidence>
<gene>
    <name evidence="3" type="ORF">ACFMB1_04890</name>
</gene>
<protein>
    <submittedName>
        <fullName evidence="3">Sulfurtransferase TusA family protein</fullName>
    </submittedName>
</protein>
<evidence type="ECO:0000313" key="3">
    <source>
        <dbReference type="EMBL" id="MFC6034868.1"/>
    </source>
</evidence>
<dbReference type="PROSITE" id="PS01148">
    <property type="entry name" value="UPF0033"/>
    <property type="match status" value="1"/>
</dbReference>
<proteinExistence type="inferred from homology"/>
<feature type="domain" description="UPF0033" evidence="2">
    <location>
        <begin position="9"/>
        <end position="33"/>
    </location>
</feature>
<organism evidence="3 4">
    <name type="scientific">Hyphococcus aureus</name>
    <dbReference type="NCBI Taxonomy" id="2666033"/>
    <lineage>
        <taxon>Bacteria</taxon>
        <taxon>Pseudomonadati</taxon>
        <taxon>Pseudomonadota</taxon>
        <taxon>Alphaproteobacteria</taxon>
        <taxon>Parvularculales</taxon>
        <taxon>Parvularculaceae</taxon>
        <taxon>Hyphococcus</taxon>
    </lineage>
</organism>
<dbReference type="Proteomes" id="UP001596116">
    <property type="component" value="Unassembled WGS sequence"/>
</dbReference>
<dbReference type="InterPro" id="IPR001455">
    <property type="entry name" value="TusA-like"/>
</dbReference>
<dbReference type="EMBL" id="JBHPON010000001">
    <property type="protein sequence ID" value="MFC6034868.1"/>
    <property type="molecule type" value="Genomic_DNA"/>
</dbReference>
<dbReference type="PANTHER" id="PTHR33279:SF6">
    <property type="entry name" value="SULFUR CARRIER PROTEIN YEDF-RELATED"/>
    <property type="match status" value="1"/>
</dbReference>
<evidence type="ECO:0000259" key="2">
    <source>
        <dbReference type="PROSITE" id="PS01148"/>
    </source>
</evidence>
<dbReference type="RefSeq" id="WP_379879794.1">
    <property type="nucleotide sequence ID" value="NZ_JBHPON010000001.1"/>
</dbReference>
<keyword evidence="4" id="KW-1185">Reference proteome</keyword>
<comment type="caution">
    <text evidence="3">The sequence shown here is derived from an EMBL/GenBank/DDBJ whole genome shotgun (WGS) entry which is preliminary data.</text>
</comment>
<dbReference type="CDD" id="cd00291">
    <property type="entry name" value="SirA_YedF_YeeD"/>
    <property type="match status" value="1"/>
</dbReference>
<dbReference type="PANTHER" id="PTHR33279">
    <property type="entry name" value="SULFUR CARRIER PROTEIN YEDF-RELATED"/>
    <property type="match status" value="1"/>
</dbReference>
<dbReference type="InterPro" id="IPR036868">
    <property type="entry name" value="TusA-like_sf"/>
</dbReference>